<reference evidence="2 3" key="1">
    <citation type="submission" date="2022-04" db="EMBL/GenBank/DDBJ databases">
        <title>Positive selection, recombination, and allopatry shape intraspecific diversity of widespread and dominant cyanobacteria.</title>
        <authorList>
            <person name="Wei J."/>
            <person name="Shu W."/>
            <person name="Hu C."/>
        </authorList>
    </citation>
    <scope>NUCLEOTIDE SEQUENCE [LARGE SCALE GENOMIC DNA]</scope>
    <source>
        <strain evidence="2 3">AS-A4</strain>
    </source>
</reference>
<evidence type="ECO:0000313" key="3">
    <source>
        <dbReference type="Proteomes" id="UP001476950"/>
    </source>
</evidence>
<keyword evidence="3" id="KW-1185">Reference proteome</keyword>
<accession>A0ABV0KMC4</accession>
<organism evidence="2 3">
    <name type="scientific">Stenomitos frigidus AS-A4</name>
    <dbReference type="NCBI Taxonomy" id="2933935"/>
    <lineage>
        <taxon>Bacteria</taxon>
        <taxon>Bacillati</taxon>
        <taxon>Cyanobacteriota</taxon>
        <taxon>Cyanophyceae</taxon>
        <taxon>Leptolyngbyales</taxon>
        <taxon>Leptolyngbyaceae</taxon>
        <taxon>Stenomitos</taxon>
    </lineage>
</organism>
<dbReference type="RefSeq" id="WP_190446260.1">
    <property type="nucleotide sequence ID" value="NZ_JAMPLM010000017.1"/>
</dbReference>
<name>A0ABV0KMC4_9CYAN</name>
<proteinExistence type="predicted"/>
<evidence type="ECO:0000313" key="2">
    <source>
        <dbReference type="EMBL" id="MEP1060379.1"/>
    </source>
</evidence>
<comment type="caution">
    <text evidence="2">The sequence shown here is derived from an EMBL/GenBank/DDBJ whole genome shotgun (WGS) entry which is preliminary data.</text>
</comment>
<dbReference type="EMBL" id="JAMPLM010000017">
    <property type="protein sequence ID" value="MEP1060379.1"/>
    <property type="molecule type" value="Genomic_DNA"/>
</dbReference>
<evidence type="ECO:0008006" key="4">
    <source>
        <dbReference type="Google" id="ProtNLM"/>
    </source>
</evidence>
<feature type="region of interest" description="Disordered" evidence="1">
    <location>
        <begin position="106"/>
        <end position="127"/>
    </location>
</feature>
<evidence type="ECO:0000256" key="1">
    <source>
        <dbReference type="SAM" id="MobiDB-lite"/>
    </source>
</evidence>
<protein>
    <recommendedName>
        <fullName evidence="4">CsbD-like domain-containing protein</fullName>
    </recommendedName>
</protein>
<dbReference type="Proteomes" id="UP001476950">
    <property type="component" value="Unassembled WGS sequence"/>
</dbReference>
<sequence length="127" mass="13757">MKNLISRAIAHISTLLEGLQVKQFFAAGLVGFLLLTTNVDIGKNDQPLPAKLRESIQQNDADRPKTTGQWNREAKKVEGNPGERVKRIGKESAEAFKEFGSGYTKGAEKTADQVGDAASRAATDLTN</sequence>
<gene>
    <name evidence="2" type="ORF">NDI38_18240</name>
</gene>